<evidence type="ECO:0000313" key="1">
    <source>
        <dbReference type="EMBL" id="RAP03101.1"/>
    </source>
</evidence>
<accession>A0A328PYM0</accession>
<name>A0A328PYM0_9EURY</name>
<dbReference type="AlphaFoldDB" id="A0A328PYM0"/>
<evidence type="ECO:0000313" key="2">
    <source>
        <dbReference type="Proteomes" id="UP000248557"/>
    </source>
</evidence>
<dbReference type="GeneID" id="3855733"/>
<sequence>MDSKWNYEKLERMTQEGNKYTKVKLDYITLAKYYEQIVLITRKNGEVIPLLFDDVRLAYNGNPLDDMNLPEIPEEFIEQYNQLENNRKVMHIKHFSRDISHEAWFDFISNEVLDFIEKYPQFKKIVKQ</sequence>
<dbReference type="Proteomes" id="UP000248557">
    <property type="component" value="Unassembled WGS sequence"/>
</dbReference>
<reference evidence="1 2" key="1">
    <citation type="submission" date="2017-05" db="EMBL/GenBank/DDBJ databases">
        <title>Host range expansion of the Methanosphaera genus to humans and monogastric animals involves recent and extensive reduction in genome content.</title>
        <authorList>
            <person name="Hoedt E.C."/>
            <person name="Volmer J.G."/>
            <person name="Parks D.H."/>
            <person name="Rosewarne C.P."/>
            <person name="Denman S.E."/>
            <person name="Mcsweeney C.S."/>
            <person name="O Cuiv P."/>
            <person name="Hugenholtz P."/>
            <person name="Tyson G.W."/>
            <person name="Morrison M."/>
        </authorList>
    </citation>
    <scope>NUCLEOTIDE SEQUENCE [LARGE SCALE GENOMIC DNA]</scope>
    <source>
        <strain evidence="1 2">PA5</strain>
    </source>
</reference>
<organism evidence="1 2">
    <name type="scientific">Methanosphaera stadtmanae</name>
    <dbReference type="NCBI Taxonomy" id="2317"/>
    <lineage>
        <taxon>Archaea</taxon>
        <taxon>Methanobacteriati</taxon>
        <taxon>Methanobacteriota</taxon>
        <taxon>Methanomada group</taxon>
        <taxon>Methanobacteria</taxon>
        <taxon>Methanobacteriales</taxon>
        <taxon>Methanobacteriaceae</taxon>
        <taxon>Methanosphaera</taxon>
    </lineage>
</organism>
<proteinExistence type="predicted"/>
<dbReference type="RefSeq" id="WP_011406410.1">
    <property type="nucleotide sequence ID" value="NZ_CATZNA010000126.1"/>
</dbReference>
<protein>
    <submittedName>
        <fullName evidence="1">Uncharacterized protein</fullName>
    </submittedName>
</protein>
<comment type="caution">
    <text evidence="1">The sequence shown here is derived from an EMBL/GenBank/DDBJ whole genome shotgun (WGS) entry which is preliminary data.</text>
</comment>
<gene>
    <name evidence="1" type="ORF">CA615_04055</name>
</gene>
<dbReference type="EMBL" id="NGJK01000044">
    <property type="protein sequence ID" value="RAP03101.1"/>
    <property type="molecule type" value="Genomic_DNA"/>
</dbReference>